<accession>A0ACB9GQZ5</accession>
<gene>
    <name evidence="1" type="ORF">L1987_44619</name>
</gene>
<protein>
    <submittedName>
        <fullName evidence="1">Uncharacterized protein</fullName>
    </submittedName>
</protein>
<reference evidence="1 2" key="2">
    <citation type="journal article" date="2022" name="Mol. Ecol. Resour.">
        <title>The genomes of chicory, endive, great burdock and yacon provide insights into Asteraceae paleo-polyploidization history and plant inulin production.</title>
        <authorList>
            <person name="Fan W."/>
            <person name="Wang S."/>
            <person name="Wang H."/>
            <person name="Wang A."/>
            <person name="Jiang F."/>
            <person name="Liu H."/>
            <person name="Zhao H."/>
            <person name="Xu D."/>
            <person name="Zhang Y."/>
        </authorList>
    </citation>
    <scope>NUCLEOTIDE SEQUENCE [LARGE SCALE GENOMIC DNA]</scope>
    <source>
        <strain evidence="2">cv. Yunnan</strain>
        <tissue evidence="1">Leaves</tissue>
    </source>
</reference>
<evidence type="ECO:0000313" key="2">
    <source>
        <dbReference type="Proteomes" id="UP001056120"/>
    </source>
</evidence>
<dbReference type="Proteomes" id="UP001056120">
    <property type="component" value="Linkage Group LG14"/>
</dbReference>
<keyword evidence="2" id="KW-1185">Reference proteome</keyword>
<dbReference type="EMBL" id="CM042031">
    <property type="protein sequence ID" value="KAI3785500.1"/>
    <property type="molecule type" value="Genomic_DNA"/>
</dbReference>
<comment type="caution">
    <text evidence="1">The sequence shown here is derived from an EMBL/GenBank/DDBJ whole genome shotgun (WGS) entry which is preliminary data.</text>
</comment>
<organism evidence="1 2">
    <name type="scientific">Smallanthus sonchifolius</name>
    <dbReference type="NCBI Taxonomy" id="185202"/>
    <lineage>
        <taxon>Eukaryota</taxon>
        <taxon>Viridiplantae</taxon>
        <taxon>Streptophyta</taxon>
        <taxon>Embryophyta</taxon>
        <taxon>Tracheophyta</taxon>
        <taxon>Spermatophyta</taxon>
        <taxon>Magnoliopsida</taxon>
        <taxon>eudicotyledons</taxon>
        <taxon>Gunneridae</taxon>
        <taxon>Pentapetalae</taxon>
        <taxon>asterids</taxon>
        <taxon>campanulids</taxon>
        <taxon>Asterales</taxon>
        <taxon>Asteraceae</taxon>
        <taxon>Asteroideae</taxon>
        <taxon>Heliantheae alliance</taxon>
        <taxon>Millerieae</taxon>
        <taxon>Smallanthus</taxon>
    </lineage>
</organism>
<proteinExistence type="predicted"/>
<reference evidence="2" key="1">
    <citation type="journal article" date="2022" name="Mol. Ecol. Resour.">
        <title>The genomes of chicory, endive, great burdock and yacon provide insights into Asteraceae palaeo-polyploidization history and plant inulin production.</title>
        <authorList>
            <person name="Fan W."/>
            <person name="Wang S."/>
            <person name="Wang H."/>
            <person name="Wang A."/>
            <person name="Jiang F."/>
            <person name="Liu H."/>
            <person name="Zhao H."/>
            <person name="Xu D."/>
            <person name="Zhang Y."/>
        </authorList>
    </citation>
    <scope>NUCLEOTIDE SEQUENCE [LARGE SCALE GENOMIC DNA]</scope>
    <source>
        <strain evidence="2">cv. Yunnan</strain>
    </source>
</reference>
<evidence type="ECO:0000313" key="1">
    <source>
        <dbReference type="EMBL" id="KAI3785500.1"/>
    </source>
</evidence>
<name>A0ACB9GQZ5_9ASTR</name>
<sequence length="205" mass="23456">MGGESYNWSAHDPDVKQSQEEKKYENEYESVECISEDESEFVLSEYDEPCLEDFDSFDENGDEAFEYKLDKSNVVESKKISANDKVSISLCKRSNDKSSMSNKNTYVKFVSTSQSKWISKGSSKENDKPKVSNNNHLQKKTILKDFIKRTSQGSIPKIRSKHVVSKPKKGSEANFDDTIHDNVKDLVYQEVKYIDSNQKGKTTMT</sequence>